<name>A0A1B9N827_9MICO</name>
<accession>A0A1B9N827</accession>
<gene>
    <name evidence="1" type="ORF">A7J15_10985</name>
</gene>
<dbReference type="RefSeq" id="WP_067027888.1">
    <property type="nucleotide sequence ID" value="NZ_CP038256.1"/>
</dbReference>
<dbReference type="OrthoDB" id="3267550at2"/>
<protein>
    <submittedName>
        <fullName evidence="1">Uncharacterized protein</fullName>
    </submittedName>
</protein>
<dbReference type="EMBL" id="LXMD01000029">
    <property type="protein sequence ID" value="OCG72747.1"/>
    <property type="molecule type" value="Genomic_DNA"/>
</dbReference>
<dbReference type="Proteomes" id="UP000093355">
    <property type="component" value="Unassembled WGS sequence"/>
</dbReference>
<sequence length="155" mass="15662">MNSRSLASLALGGLVVLGTAGCAAITHQATTIQYSPADGVNIPVGDDSPVEILNTLIVANEDGTDGNLVAAFVNKTDEPVTVTLSWNGGGAEVDVPADETLSLGGEDDPVLLEGIDTPAGATLPIAFSTGGEPVQAEVQVFDEELGYLEGLAPSE</sequence>
<keyword evidence="2" id="KW-1185">Reference proteome</keyword>
<comment type="caution">
    <text evidence="1">The sequence shown here is derived from an EMBL/GenBank/DDBJ whole genome shotgun (WGS) entry which is preliminary data.</text>
</comment>
<dbReference type="AlphaFoldDB" id="A0A1B9N827"/>
<proteinExistence type="predicted"/>
<dbReference type="STRING" id="904291.A7J15_10985"/>
<dbReference type="PROSITE" id="PS51257">
    <property type="entry name" value="PROKAR_LIPOPROTEIN"/>
    <property type="match status" value="1"/>
</dbReference>
<organism evidence="1 2">
    <name type="scientific">Microbacterium sediminis</name>
    <dbReference type="NCBI Taxonomy" id="904291"/>
    <lineage>
        <taxon>Bacteria</taxon>
        <taxon>Bacillati</taxon>
        <taxon>Actinomycetota</taxon>
        <taxon>Actinomycetes</taxon>
        <taxon>Micrococcales</taxon>
        <taxon>Microbacteriaceae</taxon>
        <taxon>Microbacterium</taxon>
    </lineage>
</organism>
<reference evidence="1 2" key="1">
    <citation type="submission" date="2016-05" db="EMBL/GenBank/DDBJ databases">
        <authorList>
            <person name="Lavstsen T."/>
            <person name="Jespersen J.S."/>
        </authorList>
    </citation>
    <scope>NUCLEOTIDE SEQUENCE [LARGE SCALE GENOMIC DNA]</scope>
    <source>
        <strain evidence="1 2">YLB-01</strain>
    </source>
</reference>
<evidence type="ECO:0000313" key="1">
    <source>
        <dbReference type="EMBL" id="OCG72747.1"/>
    </source>
</evidence>
<evidence type="ECO:0000313" key="2">
    <source>
        <dbReference type="Proteomes" id="UP000093355"/>
    </source>
</evidence>